<sequence>MSEEALWFAGRATGLVSLVLLTAVVVLGVLGVRRVASARWPRFAVGDLHRGVSLLAVAFLLVHVGAAVAGEHVDVPAVAALVPFASGHRPVAVGLGAVALDLLVAVLLTSALRTRLPHRAWRAVHWAGYALWPVALAHGLLLADVDSGVLPVVVLDVLCLAAVGISVAWRVAAPRKAAV</sequence>
<evidence type="ECO:0000256" key="5">
    <source>
        <dbReference type="SAM" id="Phobius"/>
    </source>
</evidence>
<feature type="transmembrane region" description="Helical" evidence="5">
    <location>
        <begin position="52"/>
        <end position="70"/>
    </location>
</feature>
<dbReference type="InterPro" id="IPR013130">
    <property type="entry name" value="Fe3_Rdtase_TM_dom"/>
</dbReference>
<keyword evidence="8" id="KW-1185">Reference proteome</keyword>
<proteinExistence type="predicted"/>
<dbReference type="EMBL" id="CP001630">
    <property type="protein sequence ID" value="ACU35133.1"/>
    <property type="molecule type" value="Genomic_DNA"/>
</dbReference>
<evidence type="ECO:0000256" key="1">
    <source>
        <dbReference type="ARBA" id="ARBA00004141"/>
    </source>
</evidence>
<comment type="subcellular location">
    <subcellularLocation>
        <location evidence="1">Membrane</location>
        <topology evidence="1">Multi-pass membrane protein</topology>
    </subcellularLocation>
</comment>
<dbReference type="RefSeq" id="WP_015800023.1">
    <property type="nucleotide sequence ID" value="NC_013093.1"/>
</dbReference>
<dbReference type="GO" id="GO:0016020">
    <property type="term" value="C:membrane"/>
    <property type="evidence" value="ECO:0007669"/>
    <property type="project" value="UniProtKB-SubCell"/>
</dbReference>
<evidence type="ECO:0000313" key="8">
    <source>
        <dbReference type="Proteomes" id="UP000002213"/>
    </source>
</evidence>
<dbReference type="Proteomes" id="UP000002213">
    <property type="component" value="Chromosome"/>
</dbReference>
<reference evidence="7 8" key="1">
    <citation type="journal article" date="2009" name="Stand. Genomic Sci.">
        <title>Complete genome sequence of Actinosynnema mirum type strain (101).</title>
        <authorList>
            <person name="Land M."/>
            <person name="Lapidus A."/>
            <person name="Mayilraj S."/>
            <person name="Chen F."/>
            <person name="Copeland A."/>
            <person name="Del Rio T.G."/>
            <person name="Nolan M."/>
            <person name="Lucas S."/>
            <person name="Tice H."/>
            <person name="Cheng J.F."/>
            <person name="Chertkov O."/>
            <person name="Bruce D."/>
            <person name="Goodwin L."/>
            <person name="Pitluck S."/>
            <person name="Rohde M."/>
            <person name="Goker M."/>
            <person name="Pati A."/>
            <person name="Ivanova N."/>
            <person name="Mavromatis K."/>
            <person name="Chen A."/>
            <person name="Palaniappan K."/>
            <person name="Hauser L."/>
            <person name="Chang Y.J."/>
            <person name="Jeffries C.C."/>
            <person name="Brettin T."/>
            <person name="Detter J.C."/>
            <person name="Han C."/>
            <person name="Chain P."/>
            <person name="Tindall B.J."/>
            <person name="Bristow J."/>
            <person name="Eisen J.A."/>
            <person name="Markowitz V."/>
            <person name="Hugenholtz P."/>
            <person name="Kyrpides N.C."/>
            <person name="Klenk H.P."/>
        </authorList>
    </citation>
    <scope>NUCLEOTIDE SEQUENCE [LARGE SCALE GENOMIC DNA]</scope>
    <source>
        <strain evidence="8">ATCC 29888 / DSM 43827 / JCM 3225 / NBRC 14064 / NCIMB 13271 / NRRL B-12336 / IMRU 3971 / 101</strain>
    </source>
</reference>
<keyword evidence="4 5" id="KW-0472">Membrane</keyword>
<dbReference type="Pfam" id="PF01794">
    <property type="entry name" value="Ferric_reduct"/>
    <property type="match status" value="1"/>
</dbReference>
<name>C6WQ77_ACTMD</name>
<protein>
    <submittedName>
        <fullName evidence="7">Ferric reductase domain protein transmembrane component domain</fullName>
    </submittedName>
</protein>
<dbReference type="eggNOG" id="COG4097">
    <property type="taxonomic scope" value="Bacteria"/>
</dbReference>
<evidence type="ECO:0000256" key="3">
    <source>
        <dbReference type="ARBA" id="ARBA00022989"/>
    </source>
</evidence>
<gene>
    <name evidence="7" type="ordered locus">Amir_1181</name>
</gene>
<keyword evidence="2 5" id="KW-0812">Transmembrane</keyword>
<dbReference type="AlphaFoldDB" id="C6WQ77"/>
<feature type="transmembrane region" description="Helical" evidence="5">
    <location>
        <begin position="124"/>
        <end position="143"/>
    </location>
</feature>
<dbReference type="KEGG" id="ami:Amir_1181"/>
<feature type="domain" description="Ferric oxidoreductase" evidence="6">
    <location>
        <begin position="13"/>
        <end position="135"/>
    </location>
</feature>
<keyword evidence="3 5" id="KW-1133">Transmembrane helix</keyword>
<dbReference type="HOGENOM" id="CLU_083317_1_0_11"/>
<evidence type="ECO:0000256" key="2">
    <source>
        <dbReference type="ARBA" id="ARBA00022692"/>
    </source>
</evidence>
<dbReference type="STRING" id="446462.Amir_1181"/>
<organism evidence="7 8">
    <name type="scientific">Actinosynnema mirum (strain ATCC 29888 / DSM 43827 / JCM 3225 / NBRC 14064 / NCIMB 13271 / NRRL B-12336 / IMRU 3971 / 101)</name>
    <dbReference type="NCBI Taxonomy" id="446462"/>
    <lineage>
        <taxon>Bacteria</taxon>
        <taxon>Bacillati</taxon>
        <taxon>Actinomycetota</taxon>
        <taxon>Actinomycetes</taxon>
        <taxon>Pseudonocardiales</taxon>
        <taxon>Pseudonocardiaceae</taxon>
        <taxon>Actinosynnema</taxon>
    </lineage>
</organism>
<evidence type="ECO:0000313" key="7">
    <source>
        <dbReference type="EMBL" id="ACU35133.1"/>
    </source>
</evidence>
<feature type="transmembrane region" description="Helical" evidence="5">
    <location>
        <begin position="12"/>
        <end position="32"/>
    </location>
</feature>
<evidence type="ECO:0000256" key="4">
    <source>
        <dbReference type="ARBA" id="ARBA00023136"/>
    </source>
</evidence>
<feature type="transmembrane region" description="Helical" evidence="5">
    <location>
        <begin position="149"/>
        <end position="172"/>
    </location>
</feature>
<accession>C6WQ77</accession>
<feature type="transmembrane region" description="Helical" evidence="5">
    <location>
        <begin position="90"/>
        <end position="112"/>
    </location>
</feature>
<evidence type="ECO:0000259" key="6">
    <source>
        <dbReference type="Pfam" id="PF01794"/>
    </source>
</evidence>